<accession>A0ABT9YMH1</accession>
<proteinExistence type="predicted"/>
<dbReference type="EMBL" id="JAUSUA010000008">
    <property type="protein sequence ID" value="MDQ0209077.1"/>
    <property type="molecule type" value="Genomic_DNA"/>
</dbReference>
<gene>
    <name evidence="2" type="ORF">J2S05_003912</name>
</gene>
<evidence type="ECO:0000313" key="2">
    <source>
        <dbReference type="EMBL" id="MDQ0209077.1"/>
    </source>
</evidence>
<feature type="transmembrane region" description="Helical" evidence="1">
    <location>
        <begin position="37"/>
        <end position="59"/>
    </location>
</feature>
<keyword evidence="3" id="KW-1185">Reference proteome</keyword>
<dbReference type="Proteomes" id="UP001225034">
    <property type="component" value="Unassembled WGS sequence"/>
</dbReference>
<keyword evidence="1" id="KW-0472">Membrane</keyword>
<protein>
    <submittedName>
        <fullName evidence="2">Glucan phosphoethanolaminetransferase (Alkaline phosphatase superfamily)</fullName>
    </submittedName>
</protein>
<keyword evidence="1" id="KW-1133">Transmembrane helix</keyword>
<reference evidence="2 3" key="1">
    <citation type="submission" date="2023-07" db="EMBL/GenBank/DDBJ databases">
        <title>Genomic Encyclopedia of Type Strains, Phase IV (KMG-IV): sequencing the most valuable type-strain genomes for metagenomic binning, comparative biology and taxonomic classification.</title>
        <authorList>
            <person name="Goeker M."/>
        </authorList>
    </citation>
    <scope>NUCLEOTIDE SEQUENCE [LARGE SCALE GENOMIC DNA]</scope>
    <source>
        <strain evidence="2 3">DSM 19154</strain>
    </source>
</reference>
<keyword evidence="1" id="KW-0812">Transmembrane</keyword>
<evidence type="ECO:0000313" key="3">
    <source>
        <dbReference type="Proteomes" id="UP001225034"/>
    </source>
</evidence>
<feature type="transmembrane region" description="Helical" evidence="1">
    <location>
        <begin position="71"/>
        <end position="101"/>
    </location>
</feature>
<sequence length="129" mass="15278">MLKRKLIAALITFILSTLCIALISPTPNLIEDLRVSGLIVLWGVLFYLLPVTFLIEWITRKASFARFALSFYLHILFGFLTIFFLFFLFFYSMIVFFIFFLTDELLRILDKKGPHKLRTFILRPFKRLT</sequence>
<comment type="caution">
    <text evidence="2">The sequence shown here is derived from an EMBL/GenBank/DDBJ whole genome shotgun (WGS) entry which is preliminary data.</text>
</comment>
<name>A0ABT9YMH1_9BACI</name>
<dbReference type="RefSeq" id="WP_306985659.1">
    <property type="nucleotide sequence ID" value="NZ_JAUSUA010000008.1"/>
</dbReference>
<organism evidence="2 3">
    <name type="scientific">Alkalicoccobacillus murimartini</name>
    <dbReference type="NCBI Taxonomy" id="171685"/>
    <lineage>
        <taxon>Bacteria</taxon>
        <taxon>Bacillati</taxon>
        <taxon>Bacillota</taxon>
        <taxon>Bacilli</taxon>
        <taxon>Bacillales</taxon>
        <taxon>Bacillaceae</taxon>
        <taxon>Alkalicoccobacillus</taxon>
    </lineage>
</organism>
<evidence type="ECO:0000256" key="1">
    <source>
        <dbReference type="SAM" id="Phobius"/>
    </source>
</evidence>